<dbReference type="eggNOG" id="COG0626">
    <property type="taxonomic scope" value="Bacteria"/>
</dbReference>
<keyword evidence="3" id="KW-0028">Amino-acid biosynthesis</keyword>
<dbReference type="PANTHER" id="PTHR11808:SF80">
    <property type="entry name" value="CYSTATHIONINE GAMMA-LYASE"/>
    <property type="match status" value="1"/>
</dbReference>
<dbReference type="HAMAP" id="MF_02056">
    <property type="entry name" value="MetZ"/>
    <property type="match status" value="1"/>
</dbReference>
<sequence>MSNAPHDPHFETLAIRTQTPLSAEREHSVPLYLTSSFQFDDAEHARALFAEEMPGNIYSRYANPNTDELVRKLCLLEGGDDGIATASGMSAVFTAIAARVSSGDHVLASRALFGSTHQLFTRILPKWGVASDYADVSDPSSWERLLRPNTKLIFIETPSNPGLELIDLEWLGALAQSRGIPLVVDNCFATPYLQRPLALGASVVIHSATKYMDGQGRALGGAIIGTKEYLADCRFFARHTGPAMSAFNAWLLSKSLETLAVRMDRHCSNAMTLAQHFEGHPMLEAVRYPFLPSHPQYALAQRQMSQGGGIVVLVLKGGLEAGRRFLDRVRMVSHSANLGDTRTIVTHPASTTHSKLTPAEREAVAISDGLIRVSVGLEHVTDIIADLEQALGS</sequence>
<reference evidence="6 7" key="1">
    <citation type="journal article" date="2014" name="Proc. Natl. Acad. Sci. U.S.A.">
        <title>Functional type 2 photosynthetic reaction centers found in the rare bacterial phylum Gemmatimonadetes.</title>
        <authorList>
            <person name="Zeng Y."/>
            <person name="Feng F."/>
            <person name="Medova H."/>
            <person name="Dean J."/>
            <person name="Koblizek M."/>
        </authorList>
    </citation>
    <scope>NUCLEOTIDE SEQUENCE [LARGE SCALE GENOMIC DNA]</scope>
    <source>
        <strain evidence="6 7">AP64</strain>
    </source>
</reference>
<keyword evidence="3" id="KW-0486">Methionine biosynthesis</keyword>
<dbReference type="UniPathway" id="UPA00051">
    <property type="reaction ID" value="UER00449"/>
</dbReference>
<evidence type="ECO:0000256" key="2">
    <source>
        <dbReference type="ARBA" id="ARBA00022898"/>
    </source>
</evidence>
<comment type="pathway">
    <text evidence="3">Amino-acid biosynthesis; L-methionine biosynthesis via de novo pathway; L-homocysteine from O-succinyl-L-homoserine: step 1/1.</text>
</comment>
<organism evidence="6 7">
    <name type="scientific">Gemmatimonas phototrophica</name>
    <dbReference type="NCBI Taxonomy" id="1379270"/>
    <lineage>
        <taxon>Bacteria</taxon>
        <taxon>Pseudomonadati</taxon>
        <taxon>Gemmatimonadota</taxon>
        <taxon>Gemmatimonadia</taxon>
        <taxon>Gemmatimonadales</taxon>
        <taxon>Gemmatimonadaceae</taxon>
        <taxon>Gemmatimonas</taxon>
    </lineage>
</organism>
<name>A0A143BLH7_9BACT</name>
<evidence type="ECO:0000313" key="7">
    <source>
        <dbReference type="Proteomes" id="UP000076404"/>
    </source>
</evidence>
<dbReference type="FunFam" id="3.90.1150.10:FF:000033">
    <property type="entry name" value="Cystathionine gamma-synthase"/>
    <property type="match status" value="1"/>
</dbReference>
<dbReference type="Pfam" id="PF01053">
    <property type="entry name" value="Cys_Met_Meta_PP"/>
    <property type="match status" value="1"/>
</dbReference>
<dbReference type="KEGG" id="gph:GEMMAAP_12225"/>
<dbReference type="CDD" id="cd00614">
    <property type="entry name" value="CGS_like"/>
    <property type="match status" value="1"/>
</dbReference>
<dbReference type="InterPro" id="IPR015422">
    <property type="entry name" value="PyrdxlP-dep_Trfase_small"/>
</dbReference>
<dbReference type="Gene3D" id="3.90.1150.10">
    <property type="entry name" value="Aspartate Aminotransferase, domain 1"/>
    <property type="match status" value="1"/>
</dbReference>
<proteinExistence type="inferred from homology"/>
<comment type="cofactor">
    <cofactor evidence="1 3 5">
        <name>pyridoxal 5'-phosphate</name>
        <dbReference type="ChEBI" id="CHEBI:597326"/>
    </cofactor>
</comment>
<reference evidence="6 7" key="2">
    <citation type="journal article" date="2016" name="Environ. Microbiol. Rep.">
        <title>Metagenomic evidence for the presence of phototrophic Gemmatimonadetes bacteria in diverse environments.</title>
        <authorList>
            <person name="Zeng Y."/>
            <person name="Baumbach J."/>
            <person name="Barbosa E.G."/>
            <person name="Azevedo V."/>
            <person name="Zhang C."/>
            <person name="Koblizek M."/>
        </authorList>
    </citation>
    <scope>NUCLEOTIDE SEQUENCE [LARGE SCALE GENOMIC DNA]</scope>
    <source>
        <strain evidence="6 7">AP64</strain>
    </source>
</reference>
<dbReference type="AlphaFoldDB" id="A0A143BLH7"/>
<dbReference type="InterPro" id="IPR006234">
    <property type="entry name" value="O-succ-hSer_sulfhydrylase"/>
</dbReference>
<evidence type="ECO:0000256" key="5">
    <source>
        <dbReference type="RuleBase" id="RU362118"/>
    </source>
</evidence>
<dbReference type="GO" id="GO:0016846">
    <property type="term" value="F:carbon-sulfur lyase activity"/>
    <property type="evidence" value="ECO:0007669"/>
    <property type="project" value="TreeGrafter"/>
</dbReference>
<dbReference type="InterPro" id="IPR015424">
    <property type="entry name" value="PyrdxlP-dep_Trfase"/>
</dbReference>
<keyword evidence="2 3" id="KW-0663">Pyridoxal phosphate</keyword>
<dbReference type="InterPro" id="IPR000277">
    <property type="entry name" value="Cys/Met-Metab_PyrdxlP-dep_enz"/>
</dbReference>
<dbReference type="STRING" id="1379270.GEMMAAP_12225"/>
<comment type="catalytic activity">
    <reaction evidence="3">
        <text>O-succinyl-L-homoserine + hydrogen sulfide = L-homocysteine + succinate</text>
        <dbReference type="Rhea" id="RHEA:27826"/>
        <dbReference type="ChEBI" id="CHEBI:29919"/>
        <dbReference type="ChEBI" id="CHEBI:30031"/>
        <dbReference type="ChEBI" id="CHEBI:57661"/>
        <dbReference type="ChEBI" id="CHEBI:58199"/>
    </reaction>
</comment>
<comment type="function">
    <text evidence="3">Catalyzes the formation of L-homocysteine from O-succinyl-L-homoserine (OSHS) and hydrogen sulfide.</text>
</comment>
<dbReference type="OrthoDB" id="9803729at2"/>
<evidence type="ECO:0000256" key="1">
    <source>
        <dbReference type="ARBA" id="ARBA00001933"/>
    </source>
</evidence>
<evidence type="ECO:0000256" key="4">
    <source>
        <dbReference type="PIRSR" id="PIRSR001434-2"/>
    </source>
</evidence>
<protein>
    <recommendedName>
        <fullName evidence="3">O-succinylhomoserine sulfhydrylase</fullName>
        <shortName evidence="3">OSH sulfhydrylase</shortName>
        <shortName evidence="3">OSHS sulfhydrylase</shortName>
        <ecNumber evidence="3">2.5.1.-</ecNumber>
    </recommendedName>
</protein>
<accession>A0A143BLH7</accession>
<feature type="modified residue" description="N6-(pyridoxal phosphate)lysine" evidence="3 4">
    <location>
        <position position="210"/>
    </location>
</feature>
<dbReference type="SUPFAM" id="SSF53383">
    <property type="entry name" value="PLP-dependent transferases"/>
    <property type="match status" value="1"/>
</dbReference>
<keyword evidence="3" id="KW-0808">Transferase</keyword>
<dbReference type="PIRSF" id="PIRSF001434">
    <property type="entry name" value="CGS"/>
    <property type="match status" value="1"/>
</dbReference>
<dbReference type="GO" id="GO:0019346">
    <property type="term" value="P:transsulfuration"/>
    <property type="evidence" value="ECO:0007669"/>
    <property type="project" value="InterPro"/>
</dbReference>
<dbReference type="EC" id="2.5.1.-" evidence="3"/>
<dbReference type="PANTHER" id="PTHR11808">
    <property type="entry name" value="TRANS-SULFURATION ENZYME FAMILY MEMBER"/>
    <property type="match status" value="1"/>
</dbReference>
<evidence type="ECO:0000256" key="3">
    <source>
        <dbReference type="HAMAP-Rule" id="MF_02056"/>
    </source>
</evidence>
<dbReference type="Gene3D" id="3.40.640.10">
    <property type="entry name" value="Type I PLP-dependent aspartate aminotransferase-like (Major domain)"/>
    <property type="match status" value="1"/>
</dbReference>
<dbReference type="GO" id="GO:0030170">
    <property type="term" value="F:pyridoxal phosphate binding"/>
    <property type="evidence" value="ECO:0007669"/>
    <property type="project" value="UniProtKB-UniRule"/>
</dbReference>
<dbReference type="GO" id="GO:0005737">
    <property type="term" value="C:cytoplasm"/>
    <property type="evidence" value="ECO:0007669"/>
    <property type="project" value="TreeGrafter"/>
</dbReference>
<dbReference type="Proteomes" id="UP000076404">
    <property type="component" value="Chromosome"/>
</dbReference>
<dbReference type="GO" id="GO:0016765">
    <property type="term" value="F:transferase activity, transferring alkyl or aryl (other than methyl) groups"/>
    <property type="evidence" value="ECO:0007669"/>
    <property type="project" value="UniProtKB-UniRule"/>
</dbReference>
<comment type="similarity">
    <text evidence="3">Belongs to the trans-sulfuration enzymes family. MetZ subfamily.</text>
</comment>
<dbReference type="InterPro" id="IPR015421">
    <property type="entry name" value="PyrdxlP-dep_Trfase_major"/>
</dbReference>
<comment type="subunit">
    <text evidence="3">Homotetramer.</text>
</comment>
<dbReference type="FunFam" id="3.40.640.10:FF:000046">
    <property type="entry name" value="Cystathionine gamma-lyase"/>
    <property type="match status" value="1"/>
</dbReference>
<evidence type="ECO:0000313" key="6">
    <source>
        <dbReference type="EMBL" id="AMW05360.1"/>
    </source>
</evidence>
<keyword evidence="7" id="KW-1185">Reference proteome</keyword>
<gene>
    <name evidence="3" type="primary">metZ</name>
    <name evidence="6" type="ORF">GEMMAAP_12225</name>
</gene>
<dbReference type="EMBL" id="CP011454">
    <property type="protein sequence ID" value="AMW05360.1"/>
    <property type="molecule type" value="Genomic_DNA"/>
</dbReference>
<dbReference type="GO" id="GO:0071268">
    <property type="term" value="P:homocysteine biosynthetic process"/>
    <property type="evidence" value="ECO:0007669"/>
    <property type="project" value="InterPro"/>
</dbReference>
<dbReference type="GO" id="GO:0071266">
    <property type="term" value="P:'de novo' L-methionine biosynthetic process"/>
    <property type="evidence" value="ECO:0007669"/>
    <property type="project" value="UniProtKB-UniRule"/>
</dbReference>
<dbReference type="RefSeq" id="WP_026849535.1">
    <property type="nucleotide sequence ID" value="NZ_CP011454.1"/>
</dbReference>